<dbReference type="Gene3D" id="2.40.160.200">
    <property type="entry name" value="LURP1-related"/>
    <property type="match status" value="1"/>
</dbReference>
<dbReference type="InterPro" id="IPR007612">
    <property type="entry name" value="LOR"/>
</dbReference>
<comment type="caution">
    <text evidence="2">The sequence shown here is derived from an EMBL/GenBank/DDBJ whole genome shotgun (WGS) entry which is preliminary data.</text>
</comment>
<dbReference type="AlphaFoldDB" id="A0AAD4P2F8"/>
<comment type="similarity">
    <text evidence="1">Belongs to the LOR family.</text>
</comment>
<organism evidence="2 3">
    <name type="scientific">Perilla frutescens var. hirtella</name>
    <name type="common">Perilla citriodora</name>
    <name type="synonym">Perilla setoyensis</name>
    <dbReference type="NCBI Taxonomy" id="608512"/>
    <lineage>
        <taxon>Eukaryota</taxon>
        <taxon>Viridiplantae</taxon>
        <taxon>Streptophyta</taxon>
        <taxon>Embryophyta</taxon>
        <taxon>Tracheophyta</taxon>
        <taxon>Spermatophyta</taxon>
        <taxon>Magnoliopsida</taxon>
        <taxon>eudicotyledons</taxon>
        <taxon>Gunneridae</taxon>
        <taxon>Pentapetalae</taxon>
        <taxon>asterids</taxon>
        <taxon>lamiids</taxon>
        <taxon>Lamiales</taxon>
        <taxon>Lamiaceae</taxon>
        <taxon>Nepetoideae</taxon>
        <taxon>Elsholtzieae</taxon>
        <taxon>Perilla</taxon>
    </lineage>
</organism>
<accession>A0AAD4P2F8</accession>
<dbReference type="EMBL" id="SDAM02000556">
    <property type="protein sequence ID" value="KAH6823676.1"/>
    <property type="molecule type" value="Genomic_DNA"/>
</dbReference>
<dbReference type="PANTHER" id="PTHR31087">
    <property type="match status" value="1"/>
</dbReference>
<gene>
    <name evidence="2" type="ORF">C2S53_003801</name>
</gene>
<evidence type="ECO:0000313" key="2">
    <source>
        <dbReference type="EMBL" id="KAH6823676.1"/>
    </source>
</evidence>
<reference evidence="2 3" key="1">
    <citation type="journal article" date="2021" name="Nat. Commun.">
        <title>Incipient diploidization of the medicinal plant Perilla within 10,000 years.</title>
        <authorList>
            <person name="Zhang Y."/>
            <person name="Shen Q."/>
            <person name="Leng L."/>
            <person name="Zhang D."/>
            <person name="Chen S."/>
            <person name="Shi Y."/>
            <person name="Ning Z."/>
            <person name="Chen S."/>
        </authorList>
    </citation>
    <scope>NUCLEOTIDE SEQUENCE [LARGE SCALE GENOMIC DNA]</scope>
    <source>
        <strain evidence="3">cv. PC099</strain>
    </source>
</reference>
<evidence type="ECO:0000256" key="1">
    <source>
        <dbReference type="ARBA" id="ARBA00005437"/>
    </source>
</evidence>
<protein>
    <submittedName>
        <fullName evidence="2">Uncharacterized protein</fullName>
    </submittedName>
</protein>
<dbReference type="PANTHER" id="PTHR31087:SF153">
    <property type="entry name" value="PROTEIN LURP-ONE-RELATED 11"/>
    <property type="match status" value="1"/>
</dbReference>
<dbReference type="SUPFAM" id="SSF54518">
    <property type="entry name" value="Tubby C-terminal domain-like"/>
    <property type="match status" value="1"/>
</dbReference>
<evidence type="ECO:0000313" key="3">
    <source>
        <dbReference type="Proteomes" id="UP001190926"/>
    </source>
</evidence>
<keyword evidence="3" id="KW-1185">Reference proteome</keyword>
<dbReference type="InterPro" id="IPR025659">
    <property type="entry name" value="Tubby-like_C"/>
</dbReference>
<dbReference type="Pfam" id="PF04525">
    <property type="entry name" value="LOR"/>
    <property type="match status" value="1"/>
</dbReference>
<sequence length="202" mass="23219">MAKIYPKKSMNDGYSDEYASSNREIFTVWMKSLVINSNGCTVFNSEGRIVFRVDNYETKSSRETLLMNFHGEVLFSIKKIKKLLIFRSWEGHQWINSMLHKEGIWFGVKKKCKFFGRGLVFCNVILRCKKVTSYLKILGLERKLALKIMDCEDRVIAEVIRKQTSSGVSLGEDVLSLVVEPQVDQSLVMSLVLAYAMINNKL</sequence>
<dbReference type="InterPro" id="IPR038595">
    <property type="entry name" value="LOR_sf"/>
</dbReference>
<dbReference type="Proteomes" id="UP001190926">
    <property type="component" value="Unassembled WGS sequence"/>
</dbReference>
<proteinExistence type="inferred from homology"/>
<name>A0AAD4P2F8_PERFH</name>